<evidence type="ECO:0000256" key="1">
    <source>
        <dbReference type="SAM" id="MobiDB-lite"/>
    </source>
</evidence>
<proteinExistence type="predicted"/>
<feature type="region of interest" description="Disordered" evidence="1">
    <location>
        <begin position="146"/>
        <end position="219"/>
    </location>
</feature>
<reference evidence="2" key="1">
    <citation type="submission" date="2024-08" db="EMBL/GenBank/DDBJ databases">
        <authorList>
            <person name="Yu S.T."/>
        </authorList>
    </citation>
    <scope>NUCLEOTIDE SEQUENCE</scope>
    <source>
        <strain evidence="2">R33</strain>
    </source>
</reference>
<evidence type="ECO:0000313" key="2">
    <source>
        <dbReference type="EMBL" id="XDV64808.1"/>
    </source>
</evidence>
<feature type="compositionally biased region" description="Basic and acidic residues" evidence="1">
    <location>
        <begin position="179"/>
        <end position="192"/>
    </location>
</feature>
<dbReference type="EMBL" id="CP165727">
    <property type="protein sequence ID" value="XDV64808.1"/>
    <property type="molecule type" value="Genomic_DNA"/>
</dbReference>
<organism evidence="2">
    <name type="scientific">Streptomyces sp. R33</name>
    <dbReference type="NCBI Taxonomy" id="3238629"/>
    <lineage>
        <taxon>Bacteria</taxon>
        <taxon>Bacillati</taxon>
        <taxon>Actinomycetota</taxon>
        <taxon>Actinomycetes</taxon>
        <taxon>Kitasatosporales</taxon>
        <taxon>Streptomycetaceae</taxon>
        <taxon>Streptomyces</taxon>
    </lineage>
</organism>
<dbReference type="RefSeq" id="WP_369778109.1">
    <property type="nucleotide sequence ID" value="NZ_CP165727.1"/>
</dbReference>
<sequence>MPTPYGSRGGMAFSAAELHVLRRTLAHALQSSTAPLTTSEVQDCLRLAQSVDDAVQEAGRLREFLLADLVRYRGALPGSLSGYLELLQDALAAGYEPAPDDLAALRALRANPVAAALLARSQDIAERSVRRRLSITPAPRTRLLALAGGKGVNGAKDAGGGKEGKEGKEEPARPAPAPKEPRPERPSERPSERPIPTPGEVFPPRRKPTPPPAAGLAAG</sequence>
<dbReference type="AlphaFoldDB" id="A0AB39Y623"/>
<name>A0AB39Y623_9ACTN</name>
<feature type="compositionally biased region" description="Basic and acidic residues" evidence="1">
    <location>
        <begin position="159"/>
        <end position="172"/>
    </location>
</feature>
<gene>
    <name evidence="2" type="ORF">AB5J51_18610</name>
</gene>
<accession>A0AB39Y623</accession>
<protein>
    <submittedName>
        <fullName evidence="2">Uncharacterized protein</fullName>
    </submittedName>
</protein>